<protein>
    <submittedName>
        <fullName evidence="2">Uncharacterized protein</fullName>
    </submittedName>
</protein>
<sequence length="106" mass="11431">MARGFRYEGNPFLFGAGVSLGSALCFGLIGAICFGISADFQPSIMLGGFVLASSIGTAFAVLPALFCLTMVFRRPSQRPYWFAMVLGYTSALSILAVMYWLLPDLN</sequence>
<dbReference type="Proteomes" id="UP000264589">
    <property type="component" value="Unassembled WGS sequence"/>
</dbReference>
<keyword evidence="1" id="KW-0472">Membrane</keyword>
<keyword evidence="3" id="KW-1185">Reference proteome</keyword>
<evidence type="ECO:0000256" key="1">
    <source>
        <dbReference type="SAM" id="Phobius"/>
    </source>
</evidence>
<feature type="transmembrane region" description="Helical" evidence="1">
    <location>
        <begin position="12"/>
        <end position="38"/>
    </location>
</feature>
<name>A0A371RHX6_9PROT</name>
<feature type="transmembrane region" description="Helical" evidence="1">
    <location>
        <begin position="44"/>
        <end position="68"/>
    </location>
</feature>
<keyword evidence="1" id="KW-1133">Transmembrane helix</keyword>
<accession>A0A371RHX6</accession>
<reference evidence="2 3" key="1">
    <citation type="submission" date="2018-08" db="EMBL/GenBank/DDBJ databases">
        <title>Parvularcula sp. SM1705, isolated from surface water of the South Sea China.</title>
        <authorList>
            <person name="Sun L."/>
        </authorList>
    </citation>
    <scope>NUCLEOTIDE SEQUENCE [LARGE SCALE GENOMIC DNA]</scope>
    <source>
        <strain evidence="2 3">SM1705</strain>
    </source>
</reference>
<comment type="caution">
    <text evidence="2">The sequence shown here is derived from an EMBL/GenBank/DDBJ whole genome shotgun (WGS) entry which is preliminary data.</text>
</comment>
<organism evidence="2 3">
    <name type="scientific">Parvularcula marina</name>
    <dbReference type="NCBI Taxonomy" id="2292771"/>
    <lineage>
        <taxon>Bacteria</taxon>
        <taxon>Pseudomonadati</taxon>
        <taxon>Pseudomonadota</taxon>
        <taxon>Alphaproteobacteria</taxon>
        <taxon>Parvularculales</taxon>
        <taxon>Parvularculaceae</taxon>
        <taxon>Parvularcula</taxon>
    </lineage>
</organism>
<evidence type="ECO:0000313" key="2">
    <source>
        <dbReference type="EMBL" id="RFB05064.1"/>
    </source>
</evidence>
<dbReference type="AlphaFoldDB" id="A0A371RHX6"/>
<proteinExistence type="predicted"/>
<keyword evidence="1" id="KW-0812">Transmembrane</keyword>
<evidence type="ECO:0000313" key="3">
    <source>
        <dbReference type="Proteomes" id="UP000264589"/>
    </source>
</evidence>
<dbReference type="InParanoid" id="A0A371RHX6"/>
<feature type="transmembrane region" description="Helical" evidence="1">
    <location>
        <begin position="80"/>
        <end position="102"/>
    </location>
</feature>
<dbReference type="RefSeq" id="WP_147303746.1">
    <property type="nucleotide sequence ID" value="NZ_QUQO01000001.1"/>
</dbReference>
<gene>
    <name evidence="2" type="ORF">DX908_07030</name>
</gene>
<dbReference type="EMBL" id="QUQO01000001">
    <property type="protein sequence ID" value="RFB05064.1"/>
    <property type="molecule type" value="Genomic_DNA"/>
</dbReference>